<gene>
    <name evidence="11" type="primary">baeS</name>
    <name evidence="11" type="ORF">HMPREF0514_10112</name>
</gene>
<dbReference type="SUPFAM" id="SSF55874">
    <property type="entry name" value="ATPase domain of HSP90 chaperone/DNA topoisomerase II/histidine kinase"/>
    <property type="match status" value="1"/>
</dbReference>
<evidence type="ECO:0000256" key="8">
    <source>
        <dbReference type="ARBA" id="ARBA00023012"/>
    </source>
</evidence>
<dbReference type="AlphaFoldDB" id="A0AA87A392"/>
<organism evidence="11 12">
    <name type="scientific">Lactobacillus paragasseri JV-V03</name>
    <dbReference type="NCBI Taxonomy" id="525326"/>
    <lineage>
        <taxon>Bacteria</taxon>
        <taxon>Bacillati</taxon>
        <taxon>Bacillota</taxon>
        <taxon>Bacilli</taxon>
        <taxon>Lactobacillales</taxon>
        <taxon>Lactobacillaceae</taxon>
        <taxon>Lactobacillus</taxon>
    </lineage>
</organism>
<keyword evidence="5" id="KW-0547">Nucleotide-binding</keyword>
<evidence type="ECO:0000256" key="9">
    <source>
        <dbReference type="SAM" id="Phobius"/>
    </source>
</evidence>
<keyword evidence="9" id="KW-1133">Transmembrane helix</keyword>
<dbReference type="Gene3D" id="1.20.5.1930">
    <property type="match status" value="1"/>
</dbReference>
<evidence type="ECO:0000256" key="4">
    <source>
        <dbReference type="ARBA" id="ARBA00022679"/>
    </source>
</evidence>
<evidence type="ECO:0000256" key="2">
    <source>
        <dbReference type="ARBA" id="ARBA00012438"/>
    </source>
</evidence>
<feature type="domain" description="Signal transduction histidine kinase subgroup 3 dimerisation and phosphoacceptor" evidence="10">
    <location>
        <begin position="240"/>
        <end position="307"/>
    </location>
</feature>
<feature type="transmembrane region" description="Helical" evidence="9">
    <location>
        <begin position="56"/>
        <end position="77"/>
    </location>
</feature>
<dbReference type="InterPro" id="IPR050482">
    <property type="entry name" value="Sensor_HK_TwoCompSys"/>
</dbReference>
<dbReference type="Pfam" id="PF07730">
    <property type="entry name" value="HisKA_3"/>
    <property type="match status" value="1"/>
</dbReference>
<keyword evidence="3" id="KW-0597">Phosphoprotein</keyword>
<name>A0AA87A392_9LACO</name>
<feature type="transmembrane region" description="Helical" evidence="9">
    <location>
        <begin position="178"/>
        <end position="205"/>
    </location>
</feature>
<accession>A0AA87A392</accession>
<evidence type="ECO:0000259" key="10">
    <source>
        <dbReference type="Pfam" id="PF07730"/>
    </source>
</evidence>
<keyword evidence="7" id="KW-0067">ATP-binding</keyword>
<keyword evidence="6 11" id="KW-0418">Kinase</keyword>
<dbReference type="PANTHER" id="PTHR24421:SF10">
    <property type="entry name" value="NITRATE_NITRITE SENSOR PROTEIN NARQ"/>
    <property type="match status" value="1"/>
</dbReference>
<dbReference type="EC" id="2.7.13.3" evidence="2"/>
<feature type="transmembrane region" description="Helical" evidence="9">
    <location>
        <begin position="133"/>
        <end position="158"/>
    </location>
</feature>
<protein>
    <recommendedName>
        <fullName evidence="2">histidine kinase</fullName>
        <ecNumber evidence="2">2.7.13.3</ecNumber>
    </recommendedName>
</protein>
<keyword evidence="9" id="KW-0812">Transmembrane</keyword>
<evidence type="ECO:0000313" key="11">
    <source>
        <dbReference type="EMBL" id="EFJ69668.1"/>
    </source>
</evidence>
<evidence type="ECO:0000256" key="6">
    <source>
        <dbReference type="ARBA" id="ARBA00022777"/>
    </source>
</evidence>
<proteinExistence type="predicted"/>
<dbReference type="GO" id="GO:0000155">
    <property type="term" value="F:phosphorelay sensor kinase activity"/>
    <property type="evidence" value="ECO:0007669"/>
    <property type="project" value="InterPro"/>
</dbReference>
<keyword evidence="4" id="KW-0808">Transferase</keyword>
<dbReference type="GO" id="GO:0016020">
    <property type="term" value="C:membrane"/>
    <property type="evidence" value="ECO:0007669"/>
    <property type="project" value="InterPro"/>
</dbReference>
<dbReference type="Proteomes" id="UP000003672">
    <property type="component" value="Unassembled WGS sequence"/>
</dbReference>
<dbReference type="RefSeq" id="WP_003648342.1">
    <property type="nucleotide sequence ID" value="NZ_CP040500.1"/>
</dbReference>
<comment type="catalytic activity">
    <reaction evidence="1">
        <text>ATP + protein L-histidine = ADP + protein N-phospho-L-histidine.</text>
        <dbReference type="EC" id="2.7.13.3"/>
    </reaction>
</comment>
<feature type="transmembrane region" description="Helical" evidence="9">
    <location>
        <begin position="86"/>
        <end position="104"/>
    </location>
</feature>
<evidence type="ECO:0000256" key="1">
    <source>
        <dbReference type="ARBA" id="ARBA00000085"/>
    </source>
</evidence>
<dbReference type="CDD" id="cd16917">
    <property type="entry name" value="HATPase_UhpB-NarQ-NarX-like"/>
    <property type="match status" value="1"/>
</dbReference>
<dbReference type="GO" id="GO:0046983">
    <property type="term" value="F:protein dimerization activity"/>
    <property type="evidence" value="ECO:0007669"/>
    <property type="project" value="InterPro"/>
</dbReference>
<dbReference type="Gene3D" id="3.30.565.10">
    <property type="entry name" value="Histidine kinase-like ATPase, C-terminal domain"/>
    <property type="match status" value="1"/>
</dbReference>
<dbReference type="PANTHER" id="PTHR24421">
    <property type="entry name" value="NITRATE/NITRITE SENSOR PROTEIN NARX-RELATED"/>
    <property type="match status" value="1"/>
</dbReference>
<keyword evidence="8" id="KW-0902">Two-component regulatory system</keyword>
<sequence>MKFKYLVSMRHFMVTLNFIIISFIGAQFLLITQYILNHQLSSELLTTLARVPASPMILFSECIISYGLLVLVMYVLYHHHFSTQNTLLLLILEFILAFAIFFAVRMNYNGIFLLVFIDLLLTYRNLPTIQNYCFWGISGIIFLLLFSFSNYSLLGVFFKMPSLNTYLNFLPTQSRSLLVFFNNFLVSLNLITFICICLGYVIYILNRAHTVQSKLHSMQKANDELKSYAAISEKIAQEHERKRIARDIHDTVGHTLTGVAAGIDAAMVLIDIDPKAAKTQLQKISVAIKQGIKEVREVLNQLRPDALKSYTLASALNKMLKEYSDISHIKINFNYAWGDADFQKTTENIIFRVIEETVTNSLRHGHATEIWIDCTSNDSFYVLSIHNNGKSAAKIKPGYGITQMKERLAIINGTVEFDGEKGFTTIVKFPKVGV</sequence>
<dbReference type="InterPro" id="IPR011712">
    <property type="entry name" value="Sig_transdc_His_kin_sub3_dim/P"/>
</dbReference>
<keyword evidence="9" id="KW-0472">Membrane</keyword>
<dbReference type="InterPro" id="IPR036890">
    <property type="entry name" value="HATPase_C_sf"/>
</dbReference>
<dbReference type="EMBL" id="ACGO02000001">
    <property type="protein sequence ID" value="EFJ69668.1"/>
    <property type="molecule type" value="Genomic_DNA"/>
</dbReference>
<evidence type="ECO:0000256" key="7">
    <source>
        <dbReference type="ARBA" id="ARBA00022840"/>
    </source>
</evidence>
<evidence type="ECO:0000256" key="3">
    <source>
        <dbReference type="ARBA" id="ARBA00022553"/>
    </source>
</evidence>
<feature type="transmembrane region" description="Helical" evidence="9">
    <location>
        <begin position="12"/>
        <end position="36"/>
    </location>
</feature>
<evidence type="ECO:0000313" key="12">
    <source>
        <dbReference type="Proteomes" id="UP000003672"/>
    </source>
</evidence>
<reference evidence="11 12" key="1">
    <citation type="submission" date="2010-06" db="EMBL/GenBank/DDBJ databases">
        <authorList>
            <person name="Muzny D."/>
            <person name="Qin X."/>
            <person name="Buhay C."/>
            <person name="Dugan-Rocha S."/>
            <person name="Ding Y."/>
            <person name="Chen G."/>
            <person name="Hawes A."/>
            <person name="Holder M."/>
            <person name="Jhangiani S."/>
            <person name="Johnson A."/>
            <person name="Khan Z."/>
            <person name="Li Z."/>
            <person name="Liu W."/>
            <person name="Liu X."/>
            <person name="Perez L."/>
            <person name="Shen H."/>
            <person name="Wang Q."/>
            <person name="Watt J."/>
            <person name="Xi L."/>
            <person name="Xin Y."/>
            <person name="Zhou J."/>
            <person name="Deng J."/>
            <person name="Jiang H."/>
            <person name="Liu Y."/>
            <person name="Qu J."/>
            <person name="Song X.-Z."/>
            <person name="Zhang L."/>
            <person name="Villasana D."/>
            <person name="Johnson A."/>
            <person name="Liu J."/>
            <person name="Liyanage D."/>
            <person name="Lorensuhewa L."/>
            <person name="Robinson T."/>
            <person name="Song A."/>
            <person name="Song B.-B."/>
            <person name="Dinh H."/>
            <person name="Thornton R."/>
            <person name="Coyle M."/>
            <person name="Francisco L."/>
            <person name="Jackson L."/>
            <person name="Javaid M."/>
            <person name="Korchina V."/>
            <person name="Kovar C."/>
            <person name="Mata R."/>
            <person name="Mathew T."/>
            <person name="Ngo R."/>
            <person name="Nguyen L."/>
            <person name="Nguyen N."/>
            <person name="Okwuonu G."/>
            <person name="Ongeri F."/>
            <person name="Pham C."/>
            <person name="Simmons D."/>
            <person name="Wilczek-Boney K."/>
            <person name="Hale W."/>
            <person name="Jakkamsetti A."/>
            <person name="Pham P."/>
            <person name="Ruth R."/>
            <person name="San Lucas F."/>
            <person name="Warren J."/>
            <person name="Zhang J."/>
            <person name="Zhao Z."/>
            <person name="Zhou C."/>
            <person name="Zhu D."/>
            <person name="Lee S."/>
            <person name="Bess C."/>
            <person name="Blankenburg K."/>
            <person name="Forbes L."/>
            <person name="Fu Q."/>
            <person name="Gubbala S."/>
            <person name="Hirani K."/>
            <person name="Jayaseelan J.C."/>
            <person name="Lara F."/>
            <person name="Munidasa M."/>
            <person name="Palculict T."/>
            <person name="Patil S."/>
            <person name="Pu L.-L."/>
            <person name="Saada N."/>
            <person name="Tang L."/>
            <person name="Weissenberger G."/>
            <person name="Zhu Y."/>
            <person name="Hemphill L."/>
            <person name="Shang Y."/>
            <person name="Youmans B."/>
            <person name="Ayvaz T."/>
            <person name="Ross M."/>
            <person name="Santibanez J."/>
            <person name="Aqrawi P."/>
            <person name="Gross S."/>
            <person name="Joshi V."/>
            <person name="Fowler G."/>
            <person name="Nazareth L."/>
            <person name="Reid J."/>
            <person name="Worley K."/>
            <person name="Petrosino J."/>
            <person name="Highlander S."/>
            <person name="Gibbs R."/>
        </authorList>
    </citation>
    <scope>NUCLEOTIDE SEQUENCE [LARGE SCALE GENOMIC DNA]</scope>
    <source>
        <strain evidence="11 12">JV-V03</strain>
    </source>
</reference>
<evidence type="ECO:0000256" key="5">
    <source>
        <dbReference type="ARBA" id="ARBA00022741"/>
    </source>
</evidence>
<dbReference type="GO" id="GO:0005524">
    <property type="term" value="F:ATP binding"/>
    <property type="evidence" value="ECO:0007669"/>
    <property type="project" value="UniProtKB-KW"/>
</dbReference>
<comment type="caution">
    <text evidence="11">The sequence shown here is derived from an EMBL/GenBank/DDBJ whole genome shotgun (WGS) entry which is preliminary data.</text>
</comment>
<feature type="transmembrane region" description="Helical" evidence="9">
    <location>
        <begin position="110"/>
        <end position="126"/>
    </location>
</feature>